<reference evidence="1" key="1">
    <citation type="submission" date="2023-08" db="EMBL/GenBank/DDBJ databases">
        <authorList>
            <person name="Audoor S."/>
            <person name="Bilcke G."/>
        </authorList>
    </citation>
    <scope>NUCLEOTIDE SEQUENCE</scope>
</reference>
<organism evidence="1 2">
    <name type="scientific">Cylindrotheca closterium</name>
    <dbReference type="NCBI Taxonomy" id="2856"/>
    <lineage>
        <taxon>Eukaryota</taxon>
        <taxon>Sar</taxon>
        <taxon>Stramenopiles</taxon>
        <taxon>Ochrophyta</taxon>
        <taxon>Bacillariophyta</taxon>
        <taxon>Bacillariophyceae</taxon>
        <taxon>Bacillariophycidae</taxon>
        <taxon>Bacillariales</taxon>
        <taxon>Bacillariaceae</taxon>
        <taxon>Cylindrotheca</taxon>
    </lineage>
</organism>
<dbReference type="SUPFAM" id="SSF52058">
    <property type="entry name" value="L domain-like"/>
    <property type="match status" value="2"/>
</dbReference>
<dbReference type="Pfam" id="PF13306">
    <property type="entry name" value="LRR_5"/>
    <property type="match status" value="2"/>
</dbReference>
<dbReference type="PANTHER" id="PTHR45661">
    <property type="entry name" value="SURFACE ANTIGEN"/>
    <property type="match status" value="1"/>
</dbReference>
<proteinExistence type="predicted"/>
<evidence type="ECO:0000313" key="1">
    <source>
        <dbReference type="EMBL" id="CAJ1937774.1"/>
    </source>
</evidence>
<dbReference type="InterPro" id="IPR032675">
    <property type="entry name" value="LRR_dom_sf"/>
</dbReference>
<protein>
    <submittedName>
        <fullName evidence="1">Uncharacterized protein</fullName>
    </submittedName>
</protein>
<evidence type="ECO:0000313" key="2">
    <source>
        <dbReference type="Proteomes" id="UP001295423"/>
    </source>
</evidence>
<dbReference type="AlphaFoldDB" id="A0AAD2CLB3"/>
<name>A0AAD2CLB3_9STRA</name>
<keyword evidence="2" id="KW-1185">Reference proteome</keyword>
<accession>A0AAD2CLB3</accession>
<sequence>MHSLPSSLLHIGPSAFGYCYRLKHADLPDGLQTIERNAFMDCLALVTIRIPWSVTTIAEQTFNGCMLLRSLELPPTLNTVGFGAFRDCSSLVNICLPTTVEELPRHSFSYCTPLLTKFSSSSNPLLLQALQTRFDELPLHKLCYYQSYYYFNEEESSSRDDLLSELQEILRKDDEDSSGDDTSCLLKKDALGMNPFHVLALSARPNKDLLSVLLNHAQRRFTFTSSGNAVSEDVLAKTDDSGNDLLTYACRNMSPGSGEQIARFLKVVHAKSIAQLGCHKWRSKIHSEIDGRFVGDELLSGGGEENNSDTTFASRQRRTKQVDIELDAFAWCKALENHADLPDGLQTIERNAFMDCLALVTIRIPWSVTTIAEQTFNGCMLLRSLELPPTLNTVGFGAFRDCSSLVNICLPTTVEELPRHSFSYCTPLLTKFSSSSNPLLLQALQTRFDELPLHKLCYYQSYYYFNEEESSSRDDLLSELQEILRKDDEDSSGDDTSCLLKKDALGMNPFHVLALSARPNKDLLSVLLNHAQRRFTFTSSGNAVSEDVLAKTDDSGNDLLTYACRNMSPGSGEQIARFLKVVHAKSIAQLGCHKWRSKIHSEIDGRFVGDELLSGGGEENNSDTTFASRQRRTKQVDKIIHRYIMKERVALLELAIWDQSLSRCVFEKTITNPRGREDCRTASRSNVIVSRVVDFLYPSLE</sequence>
<dbReference type="EMBL" id="CAKOGP040000668">
    <property type="protein sequence ID" value="CAJ1937774.1"/>
    <property type="molecule type" value="Genomic_DNA"/>
</dbReference>
<dbReference type="InterPro" id="IPR026906">
    <property type="entry name" value="LRR_5"/>
</dbReference>
<dbReference type="InterPro" id="IPR053139">
    <property type="entry name" value="Surface_bspA-like"/>
</dbReference>
<gene>
    <name evidence="1" type="ORF">CYCCA115_LOCUS5811</name>
</gene>
<comment type="caution">
    <text evidence="1">The sequence shown here is derived from an EMBL/GenBank/DDBJ whole genome shotgun (WGS) entry which is preliminary data.</text>
</comment>
<dbReference type="Gene3D" id="3.80.10.10">
    <property type="entry name" value="Ribonuclease Inhibitor"/>
    <property type="match status" value="2"/>
</dbReference>
<dbReference type="PANTHER" id="PTHR45661:SF3">
    <property type="entry name" value="IG-LIKE DOMAIN-CONTAINING PROTEIN"/>
    <property type="match status" value="1"/>
</dbReference>
<dbReference type="Proteomes" id="UP001295423">
    <property type="component" value="Unassembled WGS sequence"/>
</dbReference>